<dbReference type="PANTHER" id="PTHR30482:SF1">
    <property type="entry name" value="BRANCHED-CHAIN AMINO ACID TRANSPORT PERMEASE PROTEIN LIVM-RELATED"/>
    <property type="match status" value="1"/>
</dbReference>
<evidence type="ECO:0000256" key="6">
    <source>
        <dbReference type="SAM" id="Phobius"/>
    </source>
</evidence>
<feature type="transmembrane region" description="Helical" evidence="6">
    <location>
        <begin position="109"/>
        <end position="129"/>
    </location>
</feature>
<dbReference type="EMBL" id="DTDJ01000045">
    <property type="protein sequence ID" value="HGL18069.1"/>
    <property type="molecule type" value="Genomic_DNA"/>
</dbReference>
<gene>
    <name evidence="7" type="ORF">ENQ77_09590</name>
    <name evidence="8" type="ORF">ENU66_07065</name>
</gene>
<keyword evidence="3 6" id="KW-0812">Transmembrane</keyword>
<evidence type="ECO:0000256" key="2">
    <source>
        <dbReference type="ARBA" id="ARBA00022475"/>
    </source>
</evidence>
<dbReference type="AlphaFoldDB" id="A0A7C2P8J4"/>
<dbReference type="Pfam" id="PF02653">
    <property type="entry name" value="BPD_transp_2"/>
    <property type="match status" value="1"/>
</dbReference>
<comment type="caution">
    <text evidence="7">The sequence shown here is derived from an EMBL/GenBank/DDBJ whole genome shotgun (WGS) entry which is preliminary data.</text>
</comment>
<accession>A0A7C2P8J4</accession>
<dbReference type="InterPro" id="IPR043428">
    <property type="entry name" value="LivM-like"/>
</dbReference>
<feature type="transmembrane region" description="Helical" evidence="6">
    <location>
        <begin position="82"/>
        <end position="103"/>
    </location>
</feature>
<feature type="transmembrane region" description="Helical" evidence="6">
    <location>
        <begin position="136"/>
        <end position="160"/>
    </location>
</feature>
<comment type="subcellular location">
    <subcellularLocation>
        <location evidence="1">Cell membrane</location>
        <topology evidence="1">Multi-pass membrane protein</topology>
    </subcellularLocation>
</comment>
<dbReference type="InterPro" id="IPR001851">
    <property type="entry name" value="ABC_transp_permease"/>
</dbReference>
<keyword evidence="2" id="KW-1003">Cell membrane</keyword>
<feature type="transmembrane region" description="Helical" evidence="6">
    <location>
        <begin position="29"/>
        <end position="49"/>
    </location>
</feature>
<feature type="transmembrane region" description="Helical" evidence="6">
    <location>
        <begin position="228"/>
        <end position="251"/>
    </location>
</feature>
<evidence type="ECO:0000256" key="3">
    <source>
        <dbReference type="ARBA" id="ARBA00022692"/>
    </source>
</evidence>
<keyword evidence="4 6" id="KW-1133">Transmembrane helix</keyword>
<proteinExistence type="predicted"/>
<reference evidence="7" key="1">
    <citation type="journal article" date="2020" name="mSystems">
        <title>Genome- and Community-Level Interaction Insights into Carbon Utilization and Element Cycling Functions of Hydrothermarchaeota in Hydrothermal Sediment.</title>
        <authorList>
            <person name="Zhou Z."/>
            <person name="Liu Y."/>
            <person name="Xu W."/>
            <person name="Pan J."/>
            <person name="Luo Z.H."/>
            <person name="Li M."/>
        </authorList>
    </citation>
    <scope>NUCLEOTIDE SEQUENCE [LARGE SCALE GENOMIC DNA]</scope>
    <source>
        <strain evidence="7">SpSt-34</strain>
        <strain evidence="8">SpSt-69</strain>
    </source>
</reference>
<evidence type="ECO:0000256" key="4">
    <source>
        <dbReference type="ARBA" id="ARBA00022989"/>
    </source>
</evidence>
<evidence type="ECO:0000313" key="8">
    <source>
        <dbReference type="EMBL" id="HGL18069.1"/>
    </source>
</evidence>
<organism evidence="7">
    <name type="scientific">candidate division WOR-3 bacterium</name>
    <dbReference type="NCBI Taxonomy" id="2052148"/>
    <lineage>
        <taxon>Bacteria</taxon>
        <taxon>Bacteria division WOR-3</taxon>
    </lineage>
</organism>
<evidence type="ECO:0000313" key="7">
    <source>
        <dbReference type="EMBL" id="HEN28875.1"/>
    </source>
</evidence>
<keyword evidence="5 6" id="KW-0472">Membrane</keyword>
<evidence type="ECO:0000256" key="5">
    <source>
        <dbReference type="ARBA" id="ARBA00023136"/>
    </source>
</evidence>
<dbReference type="EMBL" id="DSOL01000272">
    <property type="protein sequence ID" value="HEN28875.1"/>
    <property type="molecule type" value="Genomic_DNA"/>
</dbReference>
<dbReference type="GO" id="GO:0015658">
    <property type="term" value="F:branched-chain amino acid transmembrane transporter activity"/>
    <property type="evidence" value="ECO:0007669"/>
    <property type="project" value="InterPro"/>
</dbReference>
<dbReference type="GO" id="GO:0005886">
    <property type="term" value="C:plasma membrane"/>
    <property type="evidence" value="ECO:0007669"/>
    <property type="project" value="UniProtKB-SubCell"/>
</dbReference>
<protein>
    <submittedName>
        <fullName evidence="7">Branched-chain amino acid ABC transporter permease</fullName>
    </submittedName>
</protein>
<dbReference type="PANTHER" id="PTHR30482">
    <property type="entry name" value="HIGH-AFFINITY BRANCHED-CHAIN AMINO ACID TRANSPORT SYSTEM PERMEASE"/>
    <property type="match status" value="1"/>
</dbReference>
<name>A0A7C2P8J4_UNCW3</name>
<feature type="transmembrane region" description="Helical" evidence="6">
    <location>
        <begin position="301"/>
        <end position="323"/>
    </location>
</feature>
<feature type="transmembrane region" description="Helical" evidence="6">
    <location>
        <begin position="263"/>
        <end position="289"/>
    </location>
</feature>
<feature type="transmembrane region" description="Helical" evidence="6">
    <location>
        <begin position="180"/>
        <end position="197"/>
    </location>
</feature>
<sequence length="336" mass="36849">MELLRKERVDRGIKVRTEGIYAISGWQEILYLLMPRLLLIVGLVALPLILEPFPYWKRVINIMCAYAILSLSFDFLANYVGLANLGSALFTGVGGYLSAIFSLKLGLPVFLAIPLATLSGAVVCTLLLLPTLPLRGVYFAIVTLMYPLLFSRIIEALNILGGTNGLSGVPGFEKALVEEYTVILVLLAFLFSLRRLVNEDFGLVLRGIKDNDQAVKASGINVTWMKAIAVFIAAVLGSFVGSYMVHLYMWAGLSLFALDFSVIPIASVVIGGGGTLIGGVIGSFILVPLSEVLRAFGTLRIAIYCIILTVFIVMKSEGIMVYLQRKYHQFERWVKV</sequence>
<evidence type="ECO:0000256" key="1">
    <source>
        <dbReference type="ARBA" id="ARBA00004651"/>
    </source>
</evidence>
<dbReference type="CDD" id="cd06581">
    <property type="entry name" value="TM_PBP1_LivM_like"/>
    <property type="match status" value="1"/>
</dbReference>